<keyword evidence="1" id="KW-0808">Transferase</keyword>
<dbReference type="GO" id="GO:0016740">
    <property type="term" value="F:transferase activity"/>
    <property type="evidence" value="ECO:0007669"/>
    <property type="project" value="UniProtKB-KW"/>
</dbReference>
<sequence length="140" mass="15498">MRLRPSWAGLKVTYVTTDAGLKSVLEQDAKDTGDEVAGFHAVVDANLNAKFQLLRQLLQLVAVFRRSRPDVVITTGAAPGYFAVRLGRLFGARTIWIDSIANADELSLSGKRLKNHADVWLTQWEHLERPEGPVFLGSVI</sequence>
<evidence type="ECO:0000313" key="1">
    <source>
        <dbReference type="EMBL" id="MDK3074844.1"/>
    </source>
</evidence>
<reference evidence="1 2" key="1">
    <citation type="submission" date="2023-05" db="EMBL/GenBank/DDBJ databases">
        <title>Sedimentitalea sp. nov. JM2-8.</title>
        <authorList>
            <person name="Huang J."/>
        </authorList>
    </citation>
    <scope>NUCLEOTIDE SEQUENCE [LARGE SCALE GENOMIC DNA]</scope>
    <source>
        <strain evidence="1 2">JM2-8</strain>
    </source>
</reference>
<dbReference type="RefSeq" id="WP_284486775.1">
    <property type="nucleotide sequence ID" value="NZ_JASNJE010000025.1"/>
</dbReference>
<gene>
    <name evidence="1" type="ORF">QO034_17285</name>
</gene>
<dbReference type="InterPro" id="IPR013969">
    <property type="entry name" value="Oligosacch_biosynth_Alg14"/>
</dbReference>
<dbReference type="Gene3D" id="3.40.50.2000">
    <property type="entry name" value="Glycogen Phosphorylase B"/>
    <property type="match status" value="1"/>
</dbReference>
<evidence type="ECO:0000313" key="2">
    <source>
        <dbReference type="Proteomes" id="UP001227126"/>
    </source>
</evidence>
<comment type="caution">
    <text evidence="1">The sequence shown here is derived from an EMBL/GenBank/DDBJ whole genome shotgun (WGS) entry which is preliminary data.</text>
</comment>
<dbReference type="Proteomes" id="UP001227126">
    <property type="component" value="Unassembled WGS sequence"/>
</dbReference>
<dbReference type="Pfam" id="PF08660">
    <property type="entry name" value="Alg14"/>
    <property type="match status" value="1"/>
</dbReference>
<accession>A0ABT7FI77</accession>
<dbReference type="EMBL" id="JASNJE010000025">
    <property type="protein sequence ID" value="MDK3074844.1"/>
    <property type="molecule type" value="Genomic_DNA"/>
</dbReference>
<dbReference type="SUPFAM" id="SSF53756">
    <property type="entry name" value="UDP-Glycosyltransferase/glycogen phosphorylase"/>
    <property type="match status" value="1"/>
</dbReference>
<keyword evidence="2" id="KW-1185">Reference proteome</keyword>
<organism evidence="1 2">
    <name type="scientific">Sedimentitalea xiamensis</name>
    <dbReference type="NCBI Taxonomy" id="3050037"/>
    <lineage>
        <taxon>Bacteria</taxon>
        <taxon>Pseudomonadati</taxon>
        <taxon>Pseudomonadota</taxon>
        <taxon>Alphaproteobacteria</taxon>
        <taxon>Rhodobacterales</taxon>
        <taxon>Paracoccaceae</taxon>
        <taxon>Sedimentitalea</taxon>
    </lineage>
</organism>
<protein>
    <submittedName>
        <fullName evidence="1">UDP-N-acetylglucosamine--LPS N-acetylglucosamine transferase</fullName>
    </submittedName>
</protein>
<proteinExistence type="predicted"/>
<name>A0ABT7FI77_9RHOB</name>